<keyword evidence="1" id="KW-1133">Transmembrane helix</keyword>
<feature type="transmembrane region" description="Helical" evidence="1">
    <location>
        <begin position="105"/>
        <end position="124"/>
    </location>
</feature>
<evidence type="ECO:0000313" key="3">
    <source>
        <dbReference type="Proteomes" id="UP000323946"/>
    </source>
</evidence>
<dbReference type="AlphaFoldDB" id="A0A5M7BD87"/>
<organism evidence="2 3">
    <name type="scientific">Saccharopolyspora hirsuta</name>
    <dbReference type="NCBI Taxonomy" id="1837"/>
    <lineage>
        <taxon>Bacteria</taxon>
        <taxon>Bacillati</taxon>
        <taxon>Actinomycetota</taxon>
        <taxon>Actinomycetes</taxon>
        <taxon>Pseudonocardiales</taxon>
        <taxon>Pseudonocardiaceae</taxon>
        <taxon>Saccharopolyspora</taxon>
    </lineage>
</organism>
<protein>
    <recommendedName>
        <fullName evidence="4">Type IV secretion system protein</fullName>
    </recommendedName>
</protein>
<reference evidence="2 3" key="1">
    <citation type="submission" date="2019-09" db="EMBL/GenBank/DDBJ databases">
        <title>Draft genome sequence of the thermophilic Saccharopolyspora hirsuta VKM Ac-666T.</title>
        <authorList>
            <person name="Lobastova T.G."/>
            <person name="Fokina V."/>
            <person name="Bragin E.Y."/>
            <person name="Shtratnikova V.Y."/>
            <person name="Starodumova I.P."/>
            <person name="Tarlachkov S.V."/>
            <person name="Donova M.V."/>
        </authorList>
    </citation>
    <scope>NUCLEOTIDE SEQUENCE [LARGE SCALE GENOMIC DNA]</scope>
    <source>
        <strain evidence="2 3">VKM Ac-666</strain>
    </source>
</reference>
<name>A0A5M7BD87_SACHI</name>
<proteinExistence type="predicted"/>
<dbReference type="Proteomes" id="UP000323946">
    <property type="component" value="Unassembled WGS sequence"/>
</dbReference>
<gene>
    <name evidence="2" type="ORF">F1721_32825</name>
</gene>
<feature type="transmembrane region" description="Helical" evidence="1">
    <location>
        <begin position="170"/>
        <end position="188"/>
    </location>
</feature>
<evidence type="ECO:0000313" key="2">
    <source>
        <dbReference type="EMBL" id="KAA5825504.1"/>
    </source>
</evidence>
<feature type="transmembrane region" description="Helical" evidence="1">
    <location>
        <begin position="195"/>
        <end position="214"/>
    </location>
</feature>
<dbReference type="OrthoDB" id="3417255at2"/>
<feature type="transmembrane region" description="Helical" evidence="1">
    <location>
        <begin position="226"/>
        <end position="249"/>
    </location>
</feature>
<dbReference type="Pfam" id="PF19590">
    <property type="entry name" value="TrbL_3"/>
    <property type="match status" value="1"/>
</dbReference>
<keyword evidence="1" id="KW-0812">Transmembrane</keyword>
<evidence type="ECO:0000256" key="1">
    <source>
        <dbReference type="SAM" id="Phobius"/>
    </source>
</evidence>
<sequence length="257" mass="27581">MVPTAPNTPETAGGEDHGSWLGHLLTDWFWDFFADLATSALTRVLDWFATSLLATPQLDQVPVVGQVWGSSQRLAIACSVLVVMCAGLVVMAYQTLQTRSSVKEILPRLVVGFLAANLSLFFGGKAIELANALSLAILGGDEEGTKRTAQAFVDTLRGNLPGEQAQYSELYAVFAVLVLAMMGIAVMLTYVVRVALTVLVLVAAPLALLCHAMPQTEPIALWWWKAFAGLLAVQVGQSLVFIATIKIFFLPGGVTLF</sequence>
<dbReference type="EMBL" id="VWPH01000021">
    <property type="protein sequence ID" value="KAA5825504.1"/>
    <property type="molecule type" value="Genomic_DNA"/>
</dbReference>
<feature type="transmembrane region" description="Helical" evidence="1">
    <location>
        <begin position="74"/>
        <end position="93"/>
    </location>
</feature>
<keyword evidence="1" id="KW-0472">Membrane</keyword>
<evidence type="ECO:0008006" key="4">
    <source>
        <dbReference type="Google" id="ProtNLM"/>
    </source>
</evidence>
<keyword evidence="3" id="KW-1185">Reference proteome</keyword>
<accession>A0A5M7BD87</accession>
<dbReference type="InterPro" id="IPR045782">
    <property type="entry name" value="TrbL_3"/>
</dbReference>
<comment type="caution">
    <text evidence="2">The sequence shown here is derived from an EMBL/GenBank/DDBJ whole genome shotgun (WGS) entry which is preliminary data.</text>
</comment>